<evidence type="ECO:0000259" key="7">
    <source>
        <dbReference type="Pfam" id="PF25967"/>
    </source>
</evidence>
<sequence length="412" mass="45993">MNLTIQWPMMLAPKDGAAIIRMSTGLLLTLLAGCSEKAPAPPPPIPQVEVITVATQTVPDEPEFIGQTEAFRPVEIRSQVTGIIKKVFFTEGRNVKKDDRLYLIDPVPFRAIYLSGKARVAQAQAELVQAEQDLARVKPLLEEQAVSRKNVDDAVAAVLGTRAALEAAQSDLVKAKFDLDNTLITAPVNGRIGRSHFYEGRLVSAQTNLLTTIDQLDPMYVNVSVPESYLLRRRRELAEHKVERPDIFQLRGVMTFSDGSVYPEEGILDFADVTLRSETGMLQARFMFSNPEGGYSPGQSYFYPGQFVKIRIKGYIRTDAMLIPQRAVQQGPKGSFVYVIDAEDKAELRPIHASMWRGNEWLIEDGLHTGERVVVEGFHRVRPGIQVSTIPYRNKKASSSERPEEQDAQKMP</sequence>
<dbReference type="GO" id="GO:0046677">
    <property type="term" value="P:response to antibiotic"/>
    <property type="evidence" value="ECO:0007669"/>
    <property type="project" value="TreeGrafter"/>
</dbReference>
<keyword evidence="9" id="KW-1185">Reference proteome</keyword>
<dbReference type="OrthoDB" id="9769564at2"/>
<dbReference type="Gene3D" id="2.40.420.20">
    <property type="match status" value="1"/>
</dbReference>
<dbReference type="InterPro" id="IPR058624">
    <property type="entry name" value="MdtA-like_HH"/>
</dbReference>
<dbReference type="Pfam" id="PF25876">
    <property type="entry name" value="HH_MFP_RND"/>
    <property type="match status" value="1"/>
</dbReference>
<name>A0A1W6SNB1_9PROT</name>
<dbReference type="RefSeq" id="WP_004174048.1">
    <property type="nucleotide sequence ID" value="NZ_CP021106.3"/>
</dbReference>
<evidence type="ECO:0000256" key="2">
    <source>
        <dbReference type="ARBA" id="ARBA00009477"/>
    </source>
</evidence>
<dbReference type="SUPFAM" id="SSF111369">
    <property type="entry name" value="HlyD-like secretion proteins"/>
    <property type="match status" value="1"/>
</dbReference>
<feature type="region of interest" description="Disordered" evidence="3">
    <location>
        <begin position="391"/>
        <end position="412"/>
    </location>
</feature>
<dbReference type="Gene3D" id="2.40.50.100">
    <property type="match status" value="1"/>
</dbReference>
<feature type="compositionally biased region" description="Basic and acidic residues" evidence="3">
    <location>
        <begin position="398"/>
        <end position="412"/>
    </location>
</feature>
<proteinExistence type="inferred from homology"/>
<dbReference type="PANTHER" id="PTHR30158:SF3">
    <property type="entry name" value="MULTIDRUG EFFLUX PUMP SUBUNIT ACRA-RELATED"/>
    <property type="match status" value="1"/>
</dbReference>
<dbReference type="InterPro" id="IPR058627">
    <property type="entry name" value="MdtA-like_C"/>
</dbReference>
<evidence type="ECO:0000259" key="5">
    <source>
        <dbReference type="Pfam" id="PF25917"/>
    </source>
</evidence>
<dbReference type="InterPro" id="IPR058626">
    <property type="entry name" value="MdtA-like_b-barrel"/>
</dbReference>
<dbReference type="Pfam" id="PF25967">
    <property type="entry name" value="RND-MFP_C"/>
    <property type="match status" value="1"/>
</dbReference>
<dbReference type="eggNOG" id="COG0845">
    <property type="taxonomic scope" value="Bacteria"/>
</dbReference>
<dbReference type="Gene3D" id="2.40.30.170">
    <property type="match status" value="1"/>
</dbReference>
<dbReference type="EMBL" id="CP021106">
    <property type="protein sequence ID" value="ARO87285.1"/>
    <property type="molecule type" value="Genomic_DNA"/>
</dbReference>
<evidence type="ECO:0000313" key="8">
    <source>
        <dbReference type="EMBL" id="ARO87285.1"/>
    </source>
</evidence>
<evidence type="ECO:0000313" key="9">
    <source>
        <dbReference type="Proteomes" id="UP000012179"/>
    </source>
</evidence>
<dbReference type="KEGG" id="nlc:EBAPG3_005600"/>
<dbReference type="GO" id="GO:0005886">
    <property type="term" value="C:plasma membrane"/>
    <property type="evidence" value="ECO:0007669"/>
    <property type="project" value="TreeGrafter"/>
</dbReference>
<evidence type="ECO:0000256" key="1">
    <source>
        <dbReference type="ARBA" id="ARBA00004196"/>
    </source>
</evidence>
<evidence type="ECO:0000259" key="4">
    <source>
        <dbReference type="Pfam" id="PF25876"/>
    </source>
</evidence>
<feature type="domain" description="Multidrug resistance protein MdtA-like alpha-helical hairpin" evidence="4">
    <location>
        <begin position="116"/>
        <end position="182"/>
    </location>
</feature>
<accession>A0A1W6SNB1</accession>
<organism evidence="8 9">
    <name type="scientific">Nitrosospira lacus</name>
    <dbReference type="NCBI Taxonomy" id="1288494"/>
    <lineage>
        <taxon>Bacteria</taxon>
        <taxon>Pseudomonadati</taxon>
        <taxon>Pseudomonadota</taxon>
        <taxon>Betaproteobacteria</taxon>
        <taxon>Nitrosomonadales</taxon>
        <taxon>Nitrosomonadaceae</taxon>
        <taxon>Nitrosospira</taxon>
    </lineage>
</organism>
<dbReference type="AlphaFoldDB" id="A0A1W6SNB1"/>
<comment type="similarity">
    <text evidence="2">Belongs to the membrane fusion protein (MFP) (TC 8.A.1) family.</text>
</comment>
<dbReference type="FunFam" id="2.40.420.20:FF:000001">
    <property type="entry name" value="Efflux RND transporter periplasmic adaptor subunit"/>
    <property type="match status" value="1"/>
</dbReference>
<dbReference type="NCBIfam" id="TIGR01730">
    <property type="entry name" value="RND_mfp"/>
    <property type="match status" value="1"/>
</dbReference>
<feature type="domain" description="Multidrug resistance protein MdtA-like barrel-sandwich hybrid" evidence="5">
    <location>
        <begin position="73"/>
        <end position="208"/>
    </location>
</feature>
<protein>
    <submittedName>
        <fullName evidence="8">Efflux transporter periplasmic adaptor subunit</fullName>
    </submittedName>
</protein>
<feature type="domain" description="Multidrug resistance protein MdtA-like C-terminal permuted SH3" evidence="7">
    <location>
        <begin position="319"/>
        <end position="379"/>
    </location>
</feature>
<comment type="subcellular location">
    <subcellularLocation>
        <location evidence="1">Cell envelope</location>
    </subcellularLocation>
</comment>
<dbReference type="GO" id="GO:0022857">
    <property type="term" value="F:transmembrane transporter activity"/>
    <property type="evidence" value="ECO:0007669"/>
    <property type="project" value="InterPro"/>
</dbReference>
<evidence type="ECO:0000259" key="6">
    <source>
        <dbReference type="Pfam" id="PF25944"/>
    </source>
</evidence>
<dbReference type="InterPro" id="IPR006143">
    <property type="entry name" value="RND_pump_MFP"/>
</dbReference>
<dbReference type="Gene3D" id="1.10.287.470">
    <property type="entry name" value="Helix hairpin bin"/>
    <property type="match status" value="1"/>
</dbReference>
<dbReference type="Proteomes" id="UP000012179">
    <property type="component" value="Chromosome"/>
</dbReference>
<dbReference type="InterPro" id="IPR058625">
    <property type="entry name" value="MdtA-like_BSH"/>
</dbReference>
<dbReference type="Pfam" id="PF25917">
    <property type="entry name" value="BSH_RND"/>
    <property type="match status" value="1"/>
</dbReference>
<gene>
    <name evidence="8" type="ORF">EBAPG3_005600</name>
</gene>
<evidence type="ECO:0000256" key="3">
    <source>
        <dbReference type="SAM" id="MobiDB-lite"/>
    </source>
</evidence>
<dbReference type="Pfam" id="PF25944">
    <property type="entry name" value="Beta-barrel_RND"/>
    <property type="match status" value="1"/>
</dbReference>
<dbReference type="GO" id="GO:0030313">
    <property type="term" value="C:cell envelope"/>
    <property type="evidence" value="ECO:0007669"/>
    <property type="project" value="UniProtKB-SubCell"/>
</dbReference>
<dbReference type="PANTHER" id="PTHR30158">
    <property type="entry name" value="ACRA/E-RELATED COMPONENT OF DRUG EFFLUX TRANSPORTER"/>
    <property type="match status" value="1"/>
</dbReference>
<reference evidence="8 9" key="1">
    <citation type="journal article" date="2015" name="Int. J. Syst. Evol. Microbiol.">
        <title>Nitrosospira lacus sp. nov., a psychrotolerant, ammonia-oxidizing bacterium from sandy lake sediment.</title>
        <authorList>
            <person name="Urakawa H."/>
            <person name="Garcia J.C."/>
            <person name="Nielsen J.L."/>
            <person name="Le V.Q."/>
            <person name="Kozlowski J.A."/>
            <person name="Stein L.Y."/>
            <person name="Lim C.K."/>
            <person name="Pommerening-Roser A."/>
            <person name="Martens-Habbena W."/>
            <person name="Stahl D.A."/>
            <person name="Klotz M.G."/>
        </authorList>
    </citation>
    <scope>NUCLEOTIDE SEQUENCE [LARGE SCALE GENOMIC DNA]</scope>
    <source>
        <strain evidence="8 9">APG3</strain>
    </source>
</reference>
<feature type="domain" description="Multidrug resistance protein MdtA-like beta-barrel" evidence="6">
    <location>
        <begin position="218"/>
        <end position="313"/>
    </location>
</feature>